<evidence type="ECO:0000313" key="3">
    <source>
        <dbReference type="Proteomes" id="UP000294933"/>
    </source>
</evidence>
<keyword evidence="1" id="KW-0812">Transmembrane</keyword>
<reference evidence="2 3" key="1">
    <citation type="submission" date="2018-06" db="EMBL/GenBank/DDBJ databases">
        <title>A transcriptomic atlas of mushroom development highlights an independent origin of complex multicellularity.</title>
        <authorList>
            <consortium name="DOE Joint Genome Institute"/>
            <person name="Krizsan K."/>
            <person name="Almasi E."/>
            <person name="Merenyi Z."/>
            <person name="Sahu N."/>
            <person name="Viragh M."/>
            <person name="Koszo T."/>
            <person name="Mondo S."/>
            <person name="Kiss B."/>
            <person name="Balint B."/>
            <person name="Kues U."/>
            <person name="Barry K."/>
            <person name="Hegedus J.C."/>
            <person name="Henrissat B."/>
            <person name="Johnson J."/>
            <person name="Lipzen A."/>
            <person name="Ohm R."/>
            <person name="Nagy I."/>
            <person name="Pangilinan J."/>
            <person name="Yan J."/>
            <person name="Xiong Y."/>
            <person name="Grigoriev I.V."/>
            <person name="Hibbett D.S."/>
            <person name="Nagy L.G."/>
        </authorList>
    </citation>
    <scope>NUCLEOTIDE SEQUENCE [LARGE SCALE GENOMIC DNA]</scope>
    <source>
        <strain evidence="2 3">SZMC22713</strain>
    </source>
</reference>
<gene>
    <name evidence="2" type="ORF">BD410DRAFT_507606</name>
</gene>
<dbReference type="EMBL" id="ML170211">
    <property type="protein sequence ID" value="TDL18211.1"/>
    <property type="molecule type" value="Genomic_DNA"/>
</dbReference>
<sequence length="66" mass="7427">MRSRSSIPIKPVGCSIASFILPPLHFILWLCLVWYPFQASLIQANNSSLSFLTCSRHDTCCSSMSY</sequence>
<dbReference type="AlphaFoldDB" id="A0A4Y7PT20"/>
<keyword evidence="1" id="KW-1133">Transmembrane helix</keyword>
<feature type="transmembrane region" description="Helical" evidence="1">
    <location>
        <begin position="12"/>
        <end position="37"/>
    </location>
</feature>
<protein>
    <submittedName>
        <fullName evidence="2">Uncharacterized protein</fullName>
    </submittedName>
</protein>
<name>A0A4Y7PT20_9AGAM</name>
<keyword evidence="3" id="KW-1185">Reference proteome</keyword>
<proteinExistence type="predicted"/>
<dbReference type="VEuPathDB" id="FungiDB:BD410DRAFT_507606"/>
<organism evidence="2 3">
    <name type="scientific">Rickenella mellea</name>
    <dbReference type="NCBI Taxonomy" id="50990"/>
    <lineage>
        <taxon>Eukaryota</taxon>
        <taxon>Fungi</taxon>
        <taxon>Dikarya</taxon>
        <taxon>Basidiomycota</taxon>
        <taxon>Agaricomycotina</taxon>
        <taxon>Agaricomycetes</taxon>
        <taxon>Hymenochaetales</taxon>
        <taxon>Rickenellaceae</taxon>
        <taxon>Rickenella</taxon>
    </lineage>
</organism>
<dbReference type="Proteomes" id="UP000294933">
    <property type="component" value="Unassembled WGS sequence"/>
</dbReference>
<accession>A0A4Y7PT20</accession>
<evidence type="ECO:0000313" key="2">
    <source>
        <dbReference type="EMBL" id="TDL18211.1"/>
    </source>
</evidence>
<keyword evidence="1" id="KW-0472">Membrane</keyword>
<evidence type="ECO:0000256" key="1">
    <source>
        <dbReference type="SAM" id="Phobius"/>
    </source>
</evidence>